<gene>
    <name evidence="1" type="ORF">CLOLEP_03291</name>
</gene>
<organism evidence="1 2">
    <name type="scientific">[Clostridium] leptum DSM 753</name>
    <dbReference type="NCBI Taxonomy" id="428125"/>
    <lineage>
        <taxon>Bacteria</taxon>
        <taxon>Bacillati</taxon>
        <taxon>Bacillota</taxon>
        <taxon>Clostridia</taxon>
        <taxon>Eubacteriales</taxon>
        <taxon>Oscillospiraceae</taxon>
        <taxon>Oscillospiraceae incertae sedis</taxon>
    </lineage>
</organism>
<accession>A7VXG6</accession>
<sequence>MQRKNIFVHVSACAFLFFRLIPSSAQRFRSAHPGENFSFCFFSVRGA</sequence>
<dbReference type="EMBL" id="ABCB02000020">
    <property type="protein sequence ID" value="EDO60463.1"/>
    <property type="molecule type" value="Genomic_DNA"/>
</dbReference>
<comment type="caution">
    <text evidence="1">The sequence shown here is derived from an EMBL/GenBank/DDBJ whole genome shotgun (WGS) entry which is preliminary data.</text>
</comment>
<dbReference type="HOGENOM" id="CLU_3166482_0_0_9"/>
<dbReference type="AlphaFoldDB" id="A7VXG6"/>
<evidence type="ECO:0000313" key="2">
    <source>
        <dbReference type="Proteomes" id="UP000003490"/>
    </source>
</evidence>
<reference evidence="1 2" key="1">
    <citation type="submission" date="2007-08" db="EMBL/GenBank/DDBJ databases">
        <title>Draft genome sequence of Clostridium leptum (DSM 753).</title>
        <authorList>
            <person name="Sudarsanam P."/>
            <person name="Ley R."/>
            <person name="Guruge J."/>
            <person name="Turnbaugh P.J."/>
            <person name="Mahowald M."/>
            <person name="Liep D."/>
            <person name="Gordon J."/>
        </authorList>
    </citation>
    <scope>NUCLEOTIDE SEQUENCE [LARGE SCALE GENOMIC DNA]</scope>
    <source>
        <strain evidence="1 2">DSM 753</strain>
    </source>
</reference>
<proteinExistence type="predicted"/>
<evidence type="ECO:0000313" key="1">
    <source>
        <dbReference type="EMBL" id="EDO60463.1"/>
    </source>
</evidence>
<name>A7VXG6_9FIRM</name>
<protein>
    <submittedName>
        <fullName evidence="1">Uncharacterized protein</fullName>
    </submittedName>
</protein>
<dbReference type="Proteomes" id="UP000003490">
    <property type="component" value="Unassembled WGS sequence"/>
</dbReference>
<reference evidence="1 2" key="2">
    <citation type="submission" date="2007-08" db="EMBL/GenBank/DDBJ databases">
        <authorList>
            <person name="Fulton L."/>
            <person name="Clifton S."/>
            <person name="Fulton B."/>
            <person name="Xu J."/>
            <person name="Minx P."/>
            <person name="Pepin K.H."/>
            <person name="Johnson M."/>
            <person name="Thiruvilangam P."/>
            <person name="Bhonagiri V."/>
            <person name="Nash W.E."/>
            <person name="Wang C."/>
            <person name="Mardis E.R."/>
            <person name="Wilson R.K."/>
        </authorList>
    </citation>
    <scope>NUCLEOTIDE SEQUENCE [LARGE SCALE GENOMIC DNA]</scope>
    <source>
        <strain evidence="1 2">DSM 753</strain>
    </source>
</reference>